<organism evidence="11 12">
    <name type="scientific">Dyadobacter sandarakinus</name>
    <dbReference type="NCBI Taxonomy" id="2747268"/>
    <lineage>
        <taxon>Bacteria</taxon>
        <taxon>Pseudomonadati</taxon>
        <taxon>Bacteroidota</taxon>
        <taxon>Cytophagia</taxon>
        <taxon>Cytophagales</taxon>
        <taxon>Spirosomataceae</taxon>
        <taxon>Dyadobacter</taxon>
    </lineage>
</organism>
<dbReference type="InterPro" id="IPR013783">
    <property type="entry name" value="Ig-like_fold"/>
</dbReference>
<dbReference type="Gene3D" id="2.60.120.430">
    <property type="entry name" value="Galactose-binding lectin"/>
    <property type="match status" value="2"/>
</dbReference>
<comment type="subcellular location">
    <subcellularLocation>
        <location evidence="1">Endoplasmic reticulum membrane</location>
        <topology evidence="1">Single-pass type I membrane protein</topology>
    </subcellularLocation>
</comment>
<name>A0ABX7I4K1_9BACT</name>
<dbReference type="InterPro" id="IPR026444">
    <property type="entry name" value="Secre_tail"/>
</dbReference>
<sequence length="910" mass="96958">MQRNIYHVVHLFTIRAGNVCTSPLIRYPWLANHFSGKTMLAVMLAGGSIYPSTAGHTGFNTFANEPQGTFAIVNETKDAFTADLDGNAHRDFAVPKQNRHWVFARVATGTSTFAGSADVAANPFPHRDVSNSFDEGDQPGLVSQNAASGNITFQKSLFFADADGDGFGDPKVSTLANQAPAGYVEDNTDCDDTNSTINPDTEWVLDADNDGFFYGEPVWSCAQPGPGFKVRNRQYYAGDCNDSNGSVNPVAGDTPNDGIDQDCDGLDLKTWYRDADNDGYGTTNEQVNSNYQPDGFVADNTDCDDWDAAAHPGAVVCPVTMIQPYHATGKYTLEALNTEYECGITEVLYAVSGATVRSGSGRDASGTFNPGTSTITWTIRREDGNNTICESSVIISSPGAVIRINAGGGAVNASGDRSFAADRYYGGTDRVRSIANLDILNTTDDALYQNERSAASFHYSIPVPNGKTSVVLHFAEIWFGVPGKAVGQAGKRRFNVNIEGIRKLTNYDIFAKAGGPLRAIQETFQVVVKDGVLNIDFLSGAANFPTISAIEVITQDAGNQPPVLATIGNKTAFIGQELTFTAVATDPDASQTRHFSLMNAPAGASIEPTTGVFKWTPAAAGTSKFTVQVTDSGTPSLSDFEEITITVPSASAGNAIRINAGGTAFTTADNRTFLADQYYTGIDRVHSITTGTIANTSEDALYGDERSSAAFGYAIPVQNGKMDVVLHFAEIWFGAPGKSAGGAGKRRFHVNIEGTRKLTNYDIYAKAGGALRAVRETFTTTVTDGVLNLDFLSGLANLPTISAIEVIPQSKAARIAADDETSESSLSKSQVFPNPAGSRFTVLLSSLHSGKVNLQLTSLAGFTFYPPAPHQPVELQLEADLSSLHLSSGTYILQIKSAAFTEHIKVVISE</sequence>
<keyword evidence="8" id="KW-0325">Glycoprotein</keyword>
<evidence type="ECO:0000256" key="7">
    <source>
        <dbReference type="ARBA" id="ARBA00023136"/>
    </source>
</evidence>
<keyword evidence="9" id="KW-0119">Carbohydrate metabolism</keyword>
<evidence type="ECO:0000313" key="11">
    <source>
        <dbReference type="EMBL" id="QRR00788.1"/>
    </source>
</evidence>
<keyword evidence="6" id="KW-1133">Transmembrane helix</keyword>
<keyword evidence="5" id="KW-0256">Endoplasmic reticulum</keyword>
<proteinExistence type="inferred from homology"/>
<dbReference type="RefSeq" id="WP_204662357.1">
    <property type="nucleotide sequence ID" value="NZ_CP056775.1"/>
</dbReference>
<evidence type="ECO:0000256" key="2">
    <source>
        <dbReference type="ARBA" id="ARBA00009141"/>
    </source>
</evidence>
<dbReference type="Gene3D" id="2.60.40.10">
    <property type="entry name" value="Immunoglobulins"/>
    <property type="match status" value="1"/>
</dbReference>
<dbReference type="PANTHER" id="PTHR13460:SF0">
    <property type="entry name" value="MALECTIN"/>
    <property type="match status" value="1"/>
</dbReference>
<dbReference type="Pfam" id="PF11617">
    <property type="entry name" value="Cu-binding_MopE"/>
    <property type="match status" value="3"/>
</dbReference>
<keyword evidence="12" id="KW-1185">Reference proteome</keyword>
<evidence type="ECO:0000256" key="6">
    <source>
        <dbReference type="ARBA" id="ARBA00022989"/>
    </source>
</evidence>
<dbReference type="Proteomes" id="UP000612680">
    <property type="component" value="Chromosome"/>
</dbReference>
<dbReference type="InterPro" id="IPR021655">
    <property type="entry name" value="Put_metal-bd"/>
</dbReference>
<dbReference type="PANTHER" id="PTHR13460">
    <property type="match status" value="1"/>
</dbReference>
<reference evidence="11 12" key="1">
    <citation type="submission" date="2020-06" db="EMBL/GenBank/DDBJ databases">
        <title>Dyadobacter sandarakinus sp. nov., isolated from the soil of the Arctic Yellow River Station.</title>
        <authorList>
            <person name="Zhang Y."/>
            <person name="Peng F."/>
        </authorList>
    </citation>
    <scope>NUCLEOTIDE SEQUENCE [LARGE SCALE GENOMIC DNA]</scope>
    <source>
        <strain evidence="11 12">Q3-56</strain>
    </source>
</reference>
<dbReference type="EMBL" id="CP056775">
    <property type="protein sequence ID" value="QRR00788.1"/>
    <property type="molecule type" value="Genomic_DNA"/>
</dbReference>
<dbReference type="SUPFAM" id="SSF49313">
    <property type="entry name" value="Cadherin-like"/>
    <property type="match status" value="1"/>
</dbReference>
<protein>
    <submittedName>
        <fullName evidence="11">T9SS type A sorting domain-containing protein</fullName>
    </submittedName>
</protein>
<keyword evidence="4" id="KW-0732">Signal</keyword>
<feature type="domain" description="Malectin" evidence="10">
    <location>
        <begin position="656"/>
        <end position="792"/>
    </location>
</feature>
<evidence type="ECO:0000256" key="4">
    <source>
        <dbReference type="ARBA" id="ARBA00022729"/>
    </source>
</evidence>
<evidence type="ECO:0000256" key="3">
    <source>
        <dbReference type="ARBA" id="ARBA00022692"/>
    </source>
</evidence>
<feature type="domain" description="Malectin" evidence="10">
    <location>
        <begin position="401"/>
        <end position="547"/>
    </location>
</feature>
<evidence type="ECO:0000256" key="1">
    <source>
        <dbReference type="ARBA" id="ARBA00004115"/>
    </source>
</evidence>
<evidence type="ECO:0000256" key="9">
    <source>
        <dbReference type="ARBA" id="ARBA00023277"/>
    </source>
</evidence>
<gene>
    <name evidence="11" type="ORF">HWI92_07635</name>
</gene>
<evidence type="ECO:0000256" key="8">
    <source>
        <dbReference type="ARBA" id="ARBA00023180"/>
    </source>
</evidence>
<dbReference type="NCBIfam" id="TIGR04183">
    <property type="entry name" value="Por_Secre_tail"/>
    <property type="match status" value="1"/>
</dbReference>
<evidence type="ECO:0000256" key="5">
    <source>
        <dbReference type="ARBA" id="ARBA00022824"/>
    </source>
</evidence>
<dbReference type="Pfam" id="PF05345">
    <property type="entry name" value="He_PIG"/>
    <property type="match status" value="1"/>
</dbReference>
<evidence type="ECO:0000259" key="10">
    <source>
        <dbReference type="Pfam" id="PF11721"/>
    </source>
</evidence>
<accession>A0ABX7I4K1</accession>
<dbReference type="CDD" id="cd11304">
    <property type="entry name" value="Cadherin_repeat"/>
    <property type="match status" value="1"/>
</dbReference>
<dbReference type="InterPro" id="IPR015919">
    <property type="entry name" value="Cadherin-like_sf"/>
</dbReference>
<evidence type="ECO:0000313" key="12">
    <source>
        <dbReference type="Proteomes" id="UP000612680"/>
    </source>
</evidence>
<dbReference type="InterPro" id="IPR039155">
    <property type="entry name" value="MLEC"/>
</dbReference>
<dbReference type="SUPFAM" id="SSF49785">
    <property type="entry name" value="Galactose-binding domain-like"/>
    <property type="match status" value="2"/>
</dbReference>
<dbReference type="InterPro" id="IPR008979">
    <property type="entry name" value="Galactose-bd-like_sf"/>
</dbReference>
<comment type="similarity">
    <text evidence="2">Belongs to the malectin family.</text>
</comment>
<keyword evidence="7" id="KW-0472">Membrane</keyword>
<dbReference type="InterPro" id="IPR021720">
    <property type="entry name" value="Malectin_dom"/>
</dbReference>
<dbReference type="Pfam" id="PF11721">
    <property type="entry name" value="Malectin"/>
    <property type="match status" value="2"/>
</dbReference>
<keyword evidence="3" id="KW-0812">Transmembrane</keyword>